<dbReference type="EMBL" id="AFIJ01000045">
    <property type="protein sequence ID" value="EGL35143.1"/>
    <property type="molecule type" value="Genomic_DNA"/>
</dbReference>
<keyword evidence="1" id="KW-1133">Transmembrane helix</keyword>
<evidence type="ECO:0000313" key="3">
    <source>
        <dbReference type="Proteomes" id="UP000004018"/>
    </source>
</evidence>
<name>A0ABP2L2I2_9FIRM</name>
<evidence type="ECO:0000313" key="2">
    <source>
        <dbReference type="EMBL" id="EGL35143.1"/>
    </source>
</evidence>
<keyword evidence="3" id="KW-1185">Reference proteome</keyword>
<keyword evidence="1" id="KW-0812">Transmembrane</keyword>
<evidence type="ECO:0000256" key="1">
    <source>
        <dbReference type="SAM" id="Phobius"/>
    </source>
</evidence>
<dbReference type="Proteomes" id="UP000004018">
    <property type="component" value="Unassembled WGS sequence"/>
</dbReference>
<gene>
    <name evidence="2" type="ORF">HMPREF1039_0626</name>
</gene>
<accession>A0ABP2L2I2</accession>
<keyword evidence="1" id="KW-0472">Membrane</keyword>
<dbReference type="RefSeq" id="WP_007391833.1">
    <property type="nucleotide sequence ID" value="NZ_AFIJ01000045.1"/>
</dbReference>
<organism evidence="2 3">
    <name type="scientific">Megasphaera lornae</name>
    <dbReference type="NCBI Taxonomy" id="1000568"/>
    <lineage>
        <taxon>Bacteria</taxon>
        <taxon>Bacillati</taxon>
        <taxon>Bacillota</taxon>
        <taxon>Negativicutes</taxon>
        <taxon>Veillonellales</taxon>
        <taxon>Veillonellaceae</taxon>
        <taxon>Megasphaera</taxon>
    </lineage>
</organism>
<sequence>MKTITRMIRYILISLLTMAIFFIALFVCCVSLENALPLCLNFFHFFTPVPTANLEFTVVVSILTALYTAGSFMHKALYKVGDSWGK</sequence>
<feature type="transmembrane region" description="Helical" evidence="1">
    <location>
        <begin position="51"/>
        <end position="69"/>
    </location>
</feature>
<comment type="caution">
    <text evidence="2">The sequence shown here is derived from an EMBL/GenBank/DDBJ whole genome shotgun (WGS) entry which is preliminary data.</text>
</comment>
<reference evidence="2 3" key="1">
    <citation type="submission" date="2011-04" db="EMBL/GenBank/DDBJ databases">
        <authorList>
            <person name="Harkins D.M."/>
            <person name="Madupu R."/>
            <person name="Durkin A.S."/>
            <person name="Torralba M."/>
            <person name="Methe B."/>
            <person name="Sutton G.G."/>
            <person name="Nelson K.E."/>
        </authorList>
    </citation>
    <scope>NUCLEOTIDE SEQUENCE [LARGE SCALE GENOMIC DNA]</scope>
    <source>
        <strain evidence="2 3">UPII 199-6</strain>
    </source>
</reference>
<proteinExistence type="predicted"/>
<protein>
    <submittedName>
        <fullName evidence="2">Uncharacterized protein</fullName>
    </submittedName>
</protein>